<reference evidence="7" key="1">
    <citation type="submission" date="2021-06" db="EMBL/GenBank/DDBJ databases">
        <authorList>
            <person name="Huq M.A."/>
        </authorList>
    </citation>
    <scope>NUCLEOTIDE SEQUENCE</scope>
    <source>
        <strain evidence="7">MAH-26</strain>
    </source>
</reference>
<protein>
    <recommendedName>
        <fullName evidence="3">Xaa-Pro aminopeptidase</fullName>
        <ecNumber evidence="3">3.4.11.9</ecNumber>
    </recommendedName>
</protein>
<dbReference type="GO" id="GO:0070006">
    <property type="term" value="F:metalloaminopeptidase activity"/>
    <property type="evidence" value="ECO:0007669"/>
    <property type="project" value="InterPro"/>
</dbReference>
<dbReference type="PANTHER" id="PTHR43226:SF4">
    <property type="entry name" value="XAA-PRO AMINOPEPTIDASE 3"/>
    <property type="match status" value="1"/>
</dbReference>
<dbReference type="GO" id="GO:0006508">
    <property type="term" value="P:proteolysis"/>
    <property type="evidence" value="ECO:0007669"/>
    <property type="project" value="TreeGrafter"/>
</dbReference>
<dbReference type="InterPro" id="IPR000994">
    <property type="entry name" value="Pept_M24"/>
</dbReference>
<sequence>MKMTMFDKTVYIERRRKLVQELGSGIIVLMGNEESSMNYRDNCYSFRQDSTFLYYVGINKPGLVLVLNIDEGTETLFGNDLSLDDIIWTGAMPSISELAALSGIGHTKQSNSLEQFFKSKENSGQRIHILPPYRPENVLKLKSWLHVPVAKLQEFVSVPLIKAIVKQREIKEQAEIEEIEKAVNISADMHLAAMRHTRPGMKEYEVLAKVQEAALAANAGVSYPVILTINGQILHNHYYGNTIQEGNMILCDAGAENAMCYAGDLTRTFPAGKSFTSEQKEIYQAVLDSIQHAASLLKPGVQFREVHRQSAVKLLEGLKQTGLVTGDAEEAVELGVHTLFFQCGLGHMMGLDVHDMEDLGEEYVGYTDAIKRNTSFGWKSLRLAKELQPGFVLTVEPGVYIIPELLNRWKAENKLASFVNYNKLTAMQSFSGVRIEDNYVITDNGYRKLGKDLPTTIKEVESFRAAQF</sequence>
<dbReference type="InterPro" id="IPR007865">
    <property type="entry name" value="Aminopep_P_N"/>
</dbReference>
<name>A0A9E2W7Z5_9BACT</name>
<comment type="caution">
    <text evidence="7">The sequence shown here is derived from an EMBL/GenBank/DDBJ whole genome shotgun (WGS) entry which is preliminary data.</text>
</comment>
<dbReference type="InterPro" id="IPR052433">
    <property type="entry name" value="X-Pro_dipept-like"/>
</dbReference>
<dbReference type="GO" id="GO:0030145">
    <property type="term" value="F:manganese ion binding"/>
    <property type="evidence" value="ECO:0007669"/>
    <property type="project" value="InterPro"/>
</dbReference>
<organism evidence="7 8">
    <name type="scientific">Pinibacter aurantiacus</name>
    <dbReference type="NCBI Taxonomy" id="2851599"/>
    <lineage>
        <taxon>Bacteria</taxon>
        <taxon>Pseudomonadati</taxon>
        <taxon>Bacteroidota</taxon>
        <taxon>Chitinophagia</taxon>
        <taxon>Chitinophagales</taxon>
        <taxon>Chitinophagaceae</taxon>
        <taxon>Pinibacter</taxon>
    </lineage>
</organism>
<gene>
    <name evidence="7" type="ORF">KTO63_10385</name>
</gene>
<evidence type="ECO:0000256" key="3">
    <source>
        <dbReference type="ARBA" id="ARBA00012574"/>
    </source>
</evidence>
<dbReference type="RefSeq" id="WP_217791201.1">
    <property type="nucleotide sequence ID" value="NZ_JAHSPG010000006.1"/>
</dbReference>
<keyword evidence="4" id="KW-0479">Metal-binding</keyword>
<evidence type="ECO:0000313" key="7">
    <source>
        <dbReference type="EMBL" id="MBV4357556.1"/>
    </source>
</evidence>
<proteinExistence type="inferred from homology"/>
<dbReference type="Pfam" id="PF00557">
    <property type="entry name" value="Peptidase_M24"/>
    <property type="match status" value="1"/>
</dbReference>
<keyword evidence="8" id="KW-1185">Reference proteome</keyword>
<evidence type="ECO:0000256" key="2">
    <source>
        <dbReference type="ARBA" id="ARBA00008766"/>
    </source>
</evidence>
<dbReference type="AlphaFoldDB" id="A0A9E2W7Z5"/>
<dbReference type="CDD" id="cd01087">
    <property type="entry name" value="Prolidase"/>
    <property type="match status" value="1"/>
</dbReference>
<dbReference type="SMART" id="SM01011">
    <property type="entry name" value="AMP_N"/>
    <property type="match status" value="1"/>
</dbReference>
<evidence type="ECO:0000259" key="6">
    <source>
        <dbReference type="SMART" id="SM01011"/>
    </source>
</evidence>
<keyword evidence="5" id="KW-0378">Hydrolase</keyword>
<keyword evidence="7" id="KW-0031">Aminopeptidase</keyword>
<comment type="catalytic activity">
    <reaction evidence="1">
        <text>Release of any N-terminal amino acid, including proline, that is linked to proline, even from a dipeptide or tripeptide.</text>
        <dbReference type="EC" id="3.4.11.9"/>
    </reaction>
</comment>
<keyword evidence="7" id="KW-0645">Protease</keyword>
<dbReference type="EMBL" id="JAHSPG010000006">
    <property type="protein sequence ID" value="MBV4357556.1"/>
    <property type="molecule type" value="Genomic_DNA"/>
</dbReference>
<evidence type="ECO:0000256" key="4">
    <source>
        <dbReference type="ARBA" id="ARBA00022723"/>
    </source>
</evidence>
<accession>A0A9E2W7Z5</accession>
<dbReference type="GO" id="GO:0005829">
    <property type="term" value="C:cytosol"/>
    <property type="evidence" value="ECO:0007669"/>
    <property type="project" value="TreeGrafter"/>
</dbReference>
<evidence type="ECO:0000256" key="5">
    <source>
        <dbReference type="ARBA" id="ARBA00022801"/>
    </source>
</evidence>
<dbReference type="Pfam" id="PF05195">
    <property type="entry name" value="AMP_N"/>
    <property type="match status" value="1"/>
</dbReference>
<dbReference type="EC" id="3.4.11.9" evidence="3"/>
<feature type="domain" description="Aminopeptidase P N-terminal" evidence="6">
    <location>
        <begin position="6"/>
        <end position="137"/>
    </location>
</feature>
<evidence type="ECO:0000313" key="8">
    <source>
        <dbReference type="Proteomes" id="UP000812270"/>
    </source>
</evidence>
<dbReference type="PANTHER" id="PTHR43226">
    <property type="entry name" value="XAA-PRO AMINOPEPTIDASE 3"/>
    <property type="match status" value="1"/>
</dbReference>
<comment type="similarity">
    <text evidence="2">Belongs to the peptidase M24B family.</text>
</comment>
<evidence type="ECO:0000256" key="1">
    <source>
        <dbReference type="ARBA" id="ARBA00001424"/>
    </source>
</evidence>
<dbReference type="Proteomes" id="UP000812270">
    <property type="component" value="Unassembled WGS sequence"/>
</dbReference>